<comment type="caution">
    <text evidence="1">The sequence shown here is derived from an EMBL/GenBank/DDBJ whole genome shotgun (WGS) entry which is preliminary data.</text>
</comment>
<gene>
    <name evidence="1" type="ORF">B0T17DRAFT_510803</name>
</gene>
<dbReference type="AlphaFoldDB" id="A0AA39WGL4"/>
<reference evidence="1" key="1">
    <citation type="submission" date="2023-06" db="EMBL/GenBank/DDBJ databases">
        <title>Genome-scale phylogeny and comparative genomics of the fungal order Sordariales.</title>
        <authorList>
            <consortium name="Lawrence Berkeley National Laboratory"/>
            <person name="Hensen N."/>
            <person name="Bonometti L."/>
            <person name="Westerberg I."/>
            <person name="Brannstrom I.O."/>
            <person name="Guillou S."/>
            <person name="Cros-Aarteil S."/>
            <person name="Calhoun S."/>
            <person name="Haridas S."/>
            <person name="Kuo A."/>
            <person name="Mondo S."/>
            <person name="Pangilinan J."/>
            <person name="Riley R."/>
            <person name="LaButti K."/>
            <person name="Andreopoulos B."/>
            <person name="Lipzen A."/>
            <person name="Chen C."/>
            <person name="Yanf M."/>
            <person name="Daum C."/>
            <person name="Ng V."/>
            <person name="Clum A."/>
            <person name="Steindorff A."/>
            <person name="Ohm R."/>
            <person name="Martin F."/>
            <person name="Silar P."/>
            <person name="Natvig D."/>
            <person name="Lalanne C."/>
            <person name="Gautier V."/>
            <person name="Ament-velasquez S.L."/>
            <person name="Kruys A."/>
            <person name="Hutchinson M.I."/>
            <person name="Powell A.J."/>
            <person name="Barry K."/>
            <person name="Miller A.N."/>
            <person name="Grigoriev I.V."/>
            <person name="Debuchy R."/>
            <person name="Gladieux P."/>
            <person name="Thoren M.H."/>
            <person name="Johannesson H."/>
        </authorList>
    </citation>
    <scope>NUCLEOTIDE SEQUENCE</scope>
    <source>
        <strain evidence="1">SMH3391-2</strain>
    </source>
</reference>
<proteinExistence type="predicted"/>
<dbReference type="Proteomes" id="UP001174934">
    <property type="component" value="Unassembled WGS sequence"/>
</dbReference>
<protein>
    <submittedName>
        <fullName evidence="1">Uncharacterized protein</fullName>
    </submittedName>
</protein>
<organism evidence="1 2">
    <name type="scientific">Bombardia bombarda</name>
    <dbReference type="NCBI Taxonomy" id="252184"/>
    <lineage>
        <taxon>Eukaryota</taxon>
        <taxon>Fungi</taxon>
        <taxon>Dikarya</taxon>
        <taxon>Ascomycota</taxon>
        <taxon>Pezizomycotina</taxon>
        <taxon>Sordariomycetes</taxon>
        <taxon>Sordariomycetidae</taxon>
        <taxon>Sordariales</taxon>
        <taxon>Lasiosphaeriaceae</taxon>
        <taxon>Bombardia</taxon>
    </lineage>
</organism>
<name>A0AA39WGL4_9PEZI</name>
<dbReference type="EMBL" id="JAULSR010000007">
    <property type="protein sequence ID" value="KAK0614985.1"/>
    <property type="molecule type" value="Genomic_DNA"/>
</dbReference>
<sequence>MTLQFKALGRKPQRIAGWGFPDPRPGKQQVPDLVRIFEYRYWERLMQAQHAACSPPAGAHFGAQFCRAVSWSRYICTSRNKAWYSHMDNFGQAEGSEEEVVGNVYWMSRCGDCKVADGETSGAQVGWLHSSLLHSMDCGDDEQQCAPGSSDLTVQCACWMLEARALGPFLGNLGKMEV</sequence>
<accession>A0AA39WGL4</accession>
<evidence type="ECO:0000313" key="2">
    <source>
        <dbReference type="Proteomes" id="UP001174934"/>
    </source>
</evidence>
<keyword evidence="2" id="KW-1185">Reference proteome</keyword>
<evidence type="ECO:0000313" key="1">
    <source>
        <dbReference type="EMBL" id="KAK0614985.1"/>
    </source>
</evidence>